<gene>
    <name evidence="4" type="ORF">DIC66_06940</name>
</gene>
<organism evidence="4 5">
    <name type="scientific">Rhodoferax lacus</name>
    <dbReference type="NCBI Taxonomy" id="2184758"/>
    <lineage>
        <taxon>Bacteria</taxon>
        <taxon>Pseudomonadati</taxon>
        <taxon>Pseudomonadota</taxon>
        <taxon>Betaproteobacteria</taxon>
        <taxon>Burkholderiales</taxon>
        <taxon>Comamonadaceae</taxon>
        <taxon>Rhodoferax</taxon>
    </lineage>
</organism>
<evidence type="ECO:0000256" key="1">
    <source>
        <dbReference type="ARBA" id="ARBA00004948"/>
    </source>
</evidence>
<evidence type="ECO:0000259" key="3">
    <source>
        <dbReference type="Pfam" id="PF02581"/>
    </source>
</evidence>
<accession>A0A3E1RE04</accession>
<dbReference type="RefSeq" id="WP_117175420.1">
    <property type="nucleotide sequence ID" value="NZ_QFZK01000003.1"/>
</dbReference>
<dbReference type="CDD" id="cd00564">
    <property type="entry name" value="TMP_TenI"/>
    <property type="match status" value="1"/>
</dbReference>
<dbReference type="Gene3D" id="3.20.20.70">
    <property type="entry name" value="Aldolase class I"/>
    <property type="match status" value="1"/>
</dbReference>
<dbReference type="InterPro" id="IPR036206">
    <property type="entry name" value="ThiamineP_synth_sf"/>
</dbReference>
<proteinExistence type="predicted"/>
<feature type="domain" description="Thiamine phosphate synthase/TenI" evidence="3">
    <location>
        <begin position="26"/>
        <end position="205"/>
    </location>
</feature>
<protein>
    <submittedName>
        <fullName evidence="4">Thiamine phosphate synthase</fullName>
        <ecNumber evidence="4">2.5.1.3</ecNumber>
    </submittedName>
</protein>
<evidence type="ECO:0000313" key="4">
    <source>
        <dbReference type="EMBL" id="RFO97595.1"/>
    </source>
</evidence>
<keyword evidence="2" id="KW-0784">Thiamine biosynthesis</keyword>
<dbReference type="PANTHER" id="PTHR20857:SF15">
    <property type="entry name" value="THIAMINE-PHOSPHATE SYNTHASE"/>
    <property type="match status" value="1"/>
</dbReference>
<dbReference type="OrthoDB" id="9810880at2"/>
<reference evidence="4 5" key="1">
    <citation type="submission" date="2018-05" db="EMBL/GenBank/DDBJ databases">
        <title>Rhodoferax soyangensis sp.nov., isolated from an oligotrophic freshwater lake.</title>
        <authorList>
            <person name="Park M."/>
        </authorList>
    </citation>
    <scope>NUCLEOTIDE SEQUENCE [LARGE SCALE GENOMIC DNA]</scope>
    <source>
        <strain evidence="4 5">IMCC26218</strain>
    </source>
</reference>
<sequence>MPLTTPETPFASLTARLGFYPVVPDATWVAQLLQWGVRTVQLRFKPLDTGEDADHRAAAIQQQVRAAVAAGRATPGAQVFINDHWREAVAEGAYGVHLGQEDWAALSDAERATLRSSGLRLGLSTHTPQELSLASLAQPSYLAIGPVYPTTLKVMPYAPVGLEQLRVWTQGVSPCPVVAIGGISLERLPGVMACGVNGVAVVSAVTQASNPQEAALCGLRLAGPA</sequence>
<dbReference type="Pfam" id="PF02581">
    <property type="entry name" value="TMP-TENI"/>
    <property type="match status" value="1"/>
</dbReference>
<dbReference type="Proteomes" id="UP000260665">
    <property type="component" value="Unassembled WGS sequence"/>
</dbReference>
<keyword evidence="4" id="KW-0808">Transferase</keyword>
<dbReference type="InterPro" id="IPR022998">
    <property type="entry name" value="ThiamineP_synth_TenI"/>
</dbReference>
<comment type="caution">
    <text evidence="4">The sequence shown here is derived from an EMBL/GenBank/DDBJ whole genome shotgun (WGS) entry which is preliminary data.</text>
</comment>
<dbReference type="GO" id="GO:0005737">
    <property type="term" value="C:cytoplasm"/>
    <property type="evidence" value="ECO:0007669"/>
    <property type="project" value="TreeGrafter"/>
</dbReference>
<name>A0A3E1RE04_9BURK</name>
<dbReference type="PANTHER" id="PTHR20857">
    <property type="entry name" value="THIAMINE-PHOSPHATE PYROPHOSPHORYLASE"/>
    <property type="match status" value="1"/>
</dbReference>
<dbReference type="GO" id="GO:0004789">
    <property type="term" value="F:thiamine-phosphate diphosphorylase activity"/>
    <property type="evidence" value="ECO:0007669"/>
    <property type="project" value="UniProtKB-EC"/>
</dbReference>
<evidence type="ECO:0000256" key="2">
    <source>
        <dbReference type="ARBA" id="ARBA00022977"/>
    </source>
</evidence>
<dbReference type="SUPFAM" id="SSF51391">
    <property type="entry name" value="Thiamin phosphate synthase"/>
    <property type="match status" value="1"/>
</dbReference>
<evidence type="ECO:0000313" key="5">
    <source>
        <dbReference type="Proteomes" id="UP000260665"/>
    </source>
</evidence>
<comment type="pathway">
    <text evidence="1">Cofactor biosynthesis; thiamine diphosphate biosynthesis.</text>
</comment>
<dbReference type="GO" id="GO:0009228">
    <property type="term" value="P:thiamine biosynthetic process"/>
    <property type="evidence" value="ECO:0007669"/>
    <property type="project" value="UniProtKB-KW"/>
</dbReference>
<dbReference type="EC" id="2.5.1.3" evidence="4"/>
<keyword evidence="5" id="KW-1185">Reference proteome</keyword>
<dbReference type="InterPro" id="IPR013785">
    <property type="entry name" value="Aldolase_TIM"/>
</dbReference>
<dbReference type="AlphaFoldDB" id="A0A3E1RE04"/>
<dbReference type="EMBL" id="QFZK01000003">
    <property type="protein sequence ID" value="RFO97595.1"/>
    <property type="molecule type" value="Genomic_DNA"/>
</dbReference>